<dbReference type="Proteomes" id="UP000252345">
    <property type="component" value="Unassembled WGS sequence"/>
</dbReference>
<evidence type="ECO:0000259" key="1">
    <source>
        <dbReference type="PROSITE" id="PS51186"/>
    </source>
</evidence>
<dbReference type="OrthoDB" id="3242829at2"/>
<proteinExistence type="predicted"/>
<feature type="domain" description="N-acetyltransferase" evidence="1">
    <location>
        <begin position="56"/>
        <end position="194"/>
    </location>
</feature>
<reference evidence="2 3" key="1">
    <citation type="submission" date="2017-10" db="EMBL/GenBank/DDBJ databases">
        <title>Bifidobacterium xylocopum sp. nov. and Bifidobacterium aemilianum sp. nov., from the carpenter bee (Xylocopa violacea) digestive tract.</title>
        <authorList>
            <person name="Alberoni D."/>
            <person name="Baffoni L."/>
            <person name="Di Gioia D."/>
            <person name="Gaggia F."/>
            <person name="Biavati B."/>
        </authorList>
    </citation>
    <scope>NUCLEOTIDE SEQUENCE [LARGE SCALE GENOMIC DNA]</scope>
    <source>
        <strain evidence="2 3">XV2</strain>
    </source>
</reference>
<evidence type="ECO:0000313" key="2">
    <source>
        <dbReference type="EMBL" id="RBP99326.1"/>
    </source>
</evidence>
<dbReference type="AlphaFoldDB" id="A0A366KC57"/>
<dbReference type="Gene3D" id="3.40.630.30">
    <property type="match status" value="1"/>
</dbReference>
<dbReference type="PROSITE" id="PS51186">
    <property type="entry name" value="GNAT"/>
    <property type="match status" value="1"/>
</dbReference>
<keyword evidence="3" id="KW-1185">Reference proteome</keyword>
<dbReference type="InterPro" id="IPR000182">
    <property type="entry name" value="GNAT_dom"/>
</dbReference>
<dbReference type="RefSeq" id="WP_113853536.1">
    <property type="nucleotide sequence ID" value="NZ_PDCH01000007.1"/>
</dbReference>
<organism evidence="2 3">
    <name type="scientific">Bifidobacterium xylocopae</name>
    <dbReference type="NCBI Taxonomy" id="2493119"/>
    <lineage>
        <taxon>Bacteria</taxon>
        <taxon>Bacillati</taxon>
        <taxon>Actinomycetota</taxon>
        <taxon>Actinomycetes</taxon>
        <taxon>Bifidobacteriales</taxon>
        <taxon>Bifidobacteriaceae</taxon>
        <taxon>Bifidobacterium</taxon>
    </lineage>
</organism>
<dbReference type="EMBL" id="PDCH01000007">
    <property type="protein sequence ID" value="RBP99326.1"/>
    <property type="molecule type" value="Genomic_DNA"/>
</dbReference>
<dbReference type="SUPFAM" id="SSF55729">
    <property type="entry name" value="Acyl-CoA N-acyltransferases (Nat)"/>
    <property type="match status" value="1"/>
</dbReference>
<comment type="caution">
    <text evidence="2">The sequence shown here is derived from an EMBL/GenBank/DDBJ whole genome shotgun (WGS) entry which is preliminary data.</text>
</comment>
<sequence length="194" mass="21204">MRLRPYRRHDDDARLLELSQLQADQGAPWGLSRFDQGLFERKRLADELQREQGVNGNAVVVAIADTPDELAMLTTAPNSTSDPVSGPNDGGGAVSAASGMSRIIGFVYLAIRPDTSSGRPEGHISHVCVDRRFRHRGVGRSLLTEAKHWARQNGLFKLSFDVMAQDESAIAFGEALDFRIASVRMEIPCASVDA</sequence>
<dbReference type="CDD" id="cd04301">
    <property type="entry name" value="NAT_SF"/>
    <property type="match status" value="1"/>
</dbReference>
<dbReference type="InterPro" id="IPR016181">
    <property type="entry name" value="Acyl_CoA_acyltransferase"/>
</dbReference>
<gene>
    <name evidence="2" type="ORF">CRD59_04725</name>
</gene>
<dbReference type="GO" id="GO:0016747">
    <property type="term" value="F:acyltransferase activity, transferring groups other than amino-acyl groups"/>
    <property type="evidence" value="ECO:0007669"/>
    <property type="project" value="InterPro"/>
</dbReference>
<evidence type="ECO:0000313" key="3">
    <source>
        <dbReference type="Proteomes" id="UP000252345"/>
    </source>
</evidence>
<name>A0A366KC57_9BIFI</name>
<dbReference type="Pfam" id="PF00583">
    <property type="entry name" value="Acetyltransf_1"/>
    <property type="match status" value="1"/>
</dbReference>
<protein>
    <recommendedName>
        <fullName evidence="1">N-acetyltransferase domain-containing protein</fullName>
    </recommendedName>
</protein>
<accession>A0A366KC57</accession>